<name>M3V875_IPSTY</name>
<keyword evidence="1" id="KW-0732">Signal</keyword>
<dbReference type="AlphaFoldDB" id="M3V875"/>
<evidence type="ECO:0000256" key="1">
    <source>
        <dbReference type="SAM" id="SignalP"/>
    </source>
</evidence>
<feature type="signal peptide" evidence="1">
    <location>
        <begin position="1"/>
        <end position="22"/>
    </location>
</feature>
<organism evidence="2">
    <name type="scientific">Ips typographus</name>
    <name type="common">European spruce bark beetle</name>
    <dbReference type="NCBI Taxonomy" id="55986"/>
    <lineage>
        <taxon>Eukaryota</taxon>
        <taxon>Metazoa</taxon>
        <taxon>Ecdysozoa</taxon>
        <taxon>Arthropoda</taxon>
        <taxon>Hexapoda</taxon>
        <taxon>Insecta</taxon>
        <taxon>Pterygota</taxon>
        <taxon>Neoptera</taxon>
        <taxon>Endopterygota</taxon>
        <taxon>Coleoptera</taxon>
        <taxon>Polyphaga</taxon>
        <taxon>Cucujiformia</taxon>
        <taxon>Curculionidae</taxon>
        <taxon>Scolytinae</taxon>
        <taxon>Ips</taxon>
    </lineage>
</organism>
<sequence>MATGKVFVYFFVVLFLSEQSVSRMTEKQLAAAVKLVRNMCLSKEKAKLEEVDKMHEGNWDIDHKTQCYMWCVLSQYKLIGKPNHFDRESANIQVDTLLPESMHDYVVGCLDKCENAATNFDDKCVAAYEYAKCLYFCNPKEYFLP</sequence>
<accession>M3V875</accession>
<dbReference type="EMBL" id="GACR01000067">
    <property type="protein sequence ID" value="JAA74394.1"/>
    <property type="molecule type" value="mRNA"/>
</dbReference>
<dbReference type="GO" id="GO:0005549">
    <property type="term" value="F:odorant binding"/>
    <property type="evidence" value="ECO:0007669"/>
    <property type="project" value="InterPro"/>
</dbReference>
<dbReference type="CDD" id="cd23992">
    <property type="entry name" value="PBP_GOBP"/>
    <property type="match status" value="1"/>
</dbReference>
<dbReference type="PANTHER" id="PTHR21364:SF2">
    <property type="entry name" value="GENERAL ODORANT-BINDING PROTEIN 19A"/>
    <property type="match status" value="1"/>
</dbReference>
<protein>
    <submittedName>
        <fullName evidence="2">Odorant binding protein 3</fullName>
    </submittedName>
</protein>
<feature type="chain" id="PRO_5004041068" evidence="1">
    <location>
        <begin position="23"/>
        <end position="145"/>
    </location>
</feature>
<proteinExistence type="evidence at transcript level"/>
<dbReference type="InterPro" id="IPR036728">
    <property type="entry name" value="PBP_GOBP_sf"/>
</dbReference>
<reference evidence="2" key="1">
    <citation type="journal article" date="2013" name="BMC Genomics">
        <title>Antennal transcriptome analysis of the chemosensory gene families in the tree killing bark beetles, Ips typographus and Dendroctonus ponderosae (Coleoptera: Curculionidae: Scolytinae).</title>
        <authorList>
            <person name="Andersson M.N."/>
            <person name="Grosse-Wilde E."/>
            <person name="Keeling C.I."/>
            <person name="Bengtsson J.M."/>
            <person name="Yuen M.M."/>
            <person name="Li M."/>
            <person name="Hillbur Y."/>
            <person name="Bohlmann J."/>
            <person name="Hansson B.S."/>
            <person name="Schlyter F."/>
        </authorList>
    </citation>
    <scope>NUCLEOTIDE SEQUENCE</scope>
</reference>
<dbReference type="InterPro" id="IPR006170">
    <property type="entry name" value="PBP/GOBP"/>
</dbReference>
<gene>
    <name evidence="2" type="primary">ItypOBP3</name>
</gene>
<dbReference type="Pfam" id="PF01395">
    <property type="entry name" value="PBP_GOBP"/>
    <property type="match status" value="1"/>
</dbReference>
<dbReference type="PANTHER" id="PTHR21364">
    <property type="entry name" value="GENERAL ODORANT-BINDING PROTEIN 19A"/>
    <property type="match status" value="1"/>
</dbReference>
<dbReference type="SUPFAM" id="SSF47565">
    <property type="entry name" value="Insect pheromone/odorant-binding proteins"/>
    <property type="match status" value="1"/>
</dbReference>
<dbReference type="Gene3D" id="1.10.238.20">
    <property type="entry name" value="Pheromone/general odorant binding protein domain"/>
    <property type="match status" value="1"/>
</dbReference>
<evidence type="ECO:0000313" key="2">
    <source>
        <dbReference type="EMBL" id="JAA74394.1"/>
    </source>
</evidence>